<evidence type="ECO:0000256" key="2">
    <source>
        <dbReference type="ARBA" id="ARBA00022692"/>
    </source>
</evidence>
<feature type="compositionally biased region" description="Polar residues" evidence="6">
    <location>
        <begin position="169"/>
        <end position="197"/>
    </location>
</feature>
<feature type="transmembrane region" description="Helical" evidence="7">
    <location>
        <begin position="456"/>
        <end position="476"/>
    </location>
</feature>
<dbReference type="Pfam" id="PF06814">
    <property type="entry name" value="GOST_TM"/>
    <property type="match status" value="1"/>
</dbReference>
<dbReference type="InterPro" id="IPR053937">
    <property type="entry name" value="GOST_TM"/>
</dbReference>
<dbReference type="PANTHER" id="PTHR21229:SF2">
    <property type="entry name" value="RE59932P"/>
    <property type="match status" value="1"/>
</dbReference>
<dbReference type="InterPro" id="IPR009637">
    <property type="entry name" value="GPR107/GPR108-like"/>
</dbReference>
<dbReference type="GO" id="GO:0016020">
    <property type="term" value="C:membrane"/>
    <property type="evidence" value="ECO:0007669"/>
    <property type="project" value="UniProtKB-SubCell"/>
</dbReference>
<evidence type="ECO:0000313" key="9">
    <source>
        <dbReference type="EnsemblMetazoa" id="XP_038064114.1"/>
    </source>
</evidence>
<evidence type="ECO:0000259" key="8">
    <source>
        <dbReference type="Pfam" id="PF06814"/>
    </source>
</evidence>
<comment type="subcellular location">
    <subcellularLocation>
        <location evidence="1">Membrane</location>
        <topology evidence="1">Multi-pass membrane protein</topology>
    </subcellularLocation>
</comment>
<keyword evidence="5 7" id="KW-0472">Membrane</keyword>
<dbReference type="OrthoDB" id="29657at2759"/>
<feature type="transmembrane region" description="Helical" evidence="7">
    <location>
        <begin position="301"/>
        <end position="321"/>
    </location>
</feature>
<sequence>MEAKILSKFLQYVIVILTVVSVCVSRKHELNLTDDSRKIVDVSTFGFFKNSLLVVNVSALVVKDPKHERQSIGFTLDKSISDGGASYLEEHAKNQCILKNTQDATENDSISVVFFTFNFTSRRLNINRKGRSLRHLHIFPMSEQPDCKKEMQGENPSRRRRDTAIASPPASQQSKMKQESTSAMPTNASQSPVNQSSQAPPLPLYNYIPIQGDKHVFNASFFVCLMTDSEEGLYNLFFHNCNKSELGLTIDVTEMNAQGNYLSAGDIPLPMLFIMTSFVYFTSSCYWFIYLRQHKDDVFKIHYLMFLLAVLKTLSLMFHAMDYHFISLDGSPMEAFAILFYITYLIKGALLFLNIALIGSGWAFVKPILSEKDKKLFIIVIPLQVFANVAYIITDTSEEGESQYATWKAVFVLVDILCCGAILYPVIWSIRHLQEAATTDGKAAISLSKLKLFRHFYILVVCYIYFTRIIVYLLKVTVPFRYMWLDEFFFEIATYCFFVITAYKFRPGSDNPYLQIPSDDEDDMDMDEVVTENGMTEGLTKIHTSSTSTTKAVQREGNYTASA</sequence>
<evidence type="ECO:0000313" key="10">
    <source>
        <dbReference type="Proteomes" id="UP000887568"/>
    </source>
</evidence>
<dbReference type="GeneID" id="119734637"/>
<reference evidence="9" key="1">
    <citation type="submission" date="2022-11" db="UniProtKB">
        <authorList>
            <consortium name="EnsemblMetazoa"/>
        </authorList>
    </citation>
    <scope>IDENTIFICATION</scope>
</reference>
<dbReference type="EnsemblMetazoa" id="XM_038208186.1">
    <property type="protein sequence ID" value="XP_038064114.1"/>
    <property type="gene ID" value="LOC119734637"/>
</dbReference>
<feature type="transmembrane region" description="Helical" evidence="7">
    <location>
        <begin position="488"/>
        <end position="505"/>
    </location>
</feature>
<keyword evidence="3" id="KW-0732">Signal</keyword>
<name>A0A914AL07_PATMI</name>
<feature type="transmembrane region" description="Helical" evidence="7">
    <location>
        <begin position="405"/>
        <end position="427"/>
    </location>
</feature>
<feature type="region of interest" description="Disordered" evidence="6">
    <location>
        <begin position="144"/>
        <end position="197"/>
    </location>
</feature>
<dbReference type="RefSeq" id="XP_038064114.1">
    <property type="nucleotide sequence ID" value="XM_038208186.1"/>
</dbReference>
<evidence type="ECO:0000256" key="6">
    <source>
        <dbReference type="SAM" id="MobiDB-lite"/>
    </source>
</evidence>
<feature type="transmembrane region" description="Helical" evidence="7">
    <location>
        <begin position="267"/>
        <end position="289"/>
    </location>
</feature>
<dbReference type="GO" id="GO:0005794">
    <property type="term" value="C:Golgi apparatus"/>
    <property type="evidence" value="ECO:0007669"/>
    <property type="project" value="TreeGrafter"/>
</dbReference>
<protein>
    <recommendedName>
        <fullName evidence="8">GOST seven transmembrane domain-containing protein</fullName>
    </recommendedName>
</protein>
<dbReference type="OMA" id="GIHEEAW"/>
<feature type="domain" description="GOST seven transmembrane" evidence="8">
    <location>
        <begin position="268"/>
        <end position="512"/>
    </location>
</feature>
<keyword evidence="4 7" id="KW-1133">Transmembrane helix</keyword>
<evidence type="ECO:0000256" key="5">
    <source>
        <dbReference type="ARBA" id="ARBA00023136"/>
    </source>
</evidence>
<keyword evidence="10" id="KW-1185">Reference proteome</keyword>
<evidence type="ECO:0000256" key="3">
    <source>
        <dbReference type="ARBA" id="ARBA00022729"/>
    </source>
</evidence>
<feature type="transmembrane region" description="Helical" evidence="7">
    <location>
        <begin position="341"/>
        <end position="364"/>
    </location>
</feature>
<dbReference type="PANTHER" id="PTHR21229">
    <property type="entry name" value="LUNG SEVEN TRANSMEMBRANE RECEPTOR"/>
    <property type="match status" value="1"/>
</dbReference>
<dbReference type="Proteomes" id="UP000887568">
    <property type="component" value="Unplaced"/>
</dbReference>
<feature type="transmembrane region" description="Helical" evidence="7">
    <location>
        <begin position="376"/>
        <end position="393"/>
    </location>
</feature>
<keyword evidence="2 7" id="KW-0812">Transmembrane</keyword>
<dbReference type="AlphaFoldDB" id="A0A914AL07"/>
<evidence type="ECO:0000256" key="7">
    <source>
        <dbReference type="SAM" id="Phobius"/>
    </source>
</evidence>
<evidence type="ECO:0000256" key="4">
    <source>
        <dbReference type="ARBA" id="ARBA00022989"/>
    </source>
</evidence>
<proteinExistence type="predicted"/>
<organism evidence="9 10">
    <name type="scientific">Patiria miniata</name>
    <name type="common">Bat star</name>
    <name type="synonym">Asterina miniata</name>
    <dbReference type="NCBI Taxonomy" id="46514"/>
    <lineage>
        <taxon>Eukaryota</taxon>
        <taxon>Metazoa</taxon>
        <taxon>Echinodermata</taxon>
        <taxon>Eleutherozoa</taxon>
        <taxon>Asterozoa</taxon>
        <taxon>Asteroidea</taxon>
        <taxon>Valvatacea</taxon>
        <taxon>Valvatida</taxon>
        <taxon>Asterinidae</taxon>
        <taxon>Patiria</taxon>
    </lineage>
</organism>
<feature type="region of interest" description="Disordered" evidence="6">
    <location>
        <begin position="542"/>
        <end position="563"/>
    </location>
</feature>
<accession>A0A914AL07</accession>
<evidence type="ECO:0000256" key="1">
    <source>
        <dbReference type="ARBA" id="ARBA00004141"/>
    </source>
</evidence>